<dbReference type="SUPFAM" id="SSF69705">
    <property type="entry name" value="Transcription factor NusA, N-terminal domain"/>
    <property type="match status" value="1"/>
</dbReference>
<dbReference type="PANTHER" id="PTHR22648">
    <property type="entry name" value="TRANSCRIPTION TERMINATION FACTOR NUSA"/>
    <property type="match status" value="1"/>
</dbReference>
<dbReference type="Gene3D" id="2.40.50.140">
    <property type="entry name" value="Nucleic acid-binding proteins"/>
    <property type="match status" value="1"/>
</dbReference>
<evidence type="ECO:0000259" key="8">
    <source>
        <dbReference type="PROSITE" id="PS50126"/>
    </source>
</evidence>
<gene>
    <name evidence="7 9" type="primary">nusA</name>
    <name evidence="9" type="ORF">ABR63_02650</name>
</gene>
<dbReference type="Gene3D" id="3.30.300.20">
    <property type="match status" value="2"/>
</dbReference>
<dbReference type="Pfam" id="PF08529">
    <property type="entry name" value="NusA_N"/>
    <property type="match status" value="1"/>
</dbReference>
<dbReference type="SUPFAM" id="SSF47794">
    <property type="entry name" value="Rad51 N-terminal domain-like"/>
    <property type="match status" value="2"/>
</dbReference>
<comment type="similarity">
    <text evidence="7">Belongs to the NusA family.</text>
</comment>
<accession>A0A0R2PTC6</accession>
<dbReference type="InterPro" id="IPR025249">
    <property type="entry name" value="TF_NusA_KH_1st"/>
</dbReference>
<keyword evidence="9" id="KW-0251">Elongation factor</keyword>
<dbReference type="PROSITE" id="PS50126">
    <property type="entry name" value="S1"/>
    <property type="match status" value="1"/>
</dbReference>
<dbReference type="InterPro" id="IPR015946">
    <property type="entry name" value="KH_dom-like_a/b"/>
</dbReference>
<dbReference type="GO" id="GO:0003723">
    <property type="term" value="F:RNA binding"/>
    <property type="evidence" value="ECO:0007669"/>
    <property type="project" value="UniProtKB-UniRule"/>
</dbReference>
<comment type="subunit">
    <text evidence="7">Monomer. Binds directly to the core enzyme of the DNA-dependent RNA polymerase and to nascent RNA.</text>
</comment>
<dbReference type="Gene3D" id="1.10.150.20">
    <property type="entry name" value="5' to 3' exonuclease, C-terminal subdomain"/>
    <property type="match status" value="2"/>
</dbReference>
<dbReference type="SUPFAM" id="SSF54814">
    <property type="entry name" value="Prokaryotic type KH domain (KH-domain type II)"/>
    <property type="match status" value="2"/>
</dbReference>
<keyword evidence="4 7" id="KW-0694">RNA-binding</keyword>
<dbReference type="GO" id="GO:0005829">
    <property type="term" value="C:cytosol"/>
    <property type="evidence" value="ECO:0007669"/>
    <property type="project" value="TreeGrafter"/>
</dbReference>
<dbReference type="InterPro" id="IPR030842">
    <property type="entry name" value="TF_NusA_bacterial"/>
</dbReference>
<comment type="caution">
    <text evidence="9">The sequence shown here is derived from an EMBL/GenBank/DDBJ whole genome shotgun (WGS) entry which is preliminary data.</text>
</comment>
<dbReference type="FunFam" id="3.30.300.20:FF:000002">
    <property type="entry name" value="Transcription termination/antitermination protein NusA"/>
    <property type="match status" value="1"/>
</dbReference>
<dbReference type="InterPro" id="IPR009019">
    <property type="entry name" value="KH_sf_prok-type"/>
</dbReference>
<evidence type="ECO:0000256" key="3">
    <source>
        <dbReference type="ARBA" id="ARBA00022814"/>
    </source>
</evidence>
<keyword evidence="3 7" id="KW-0889">Transcription antitermination</keyword>
<keyword evidence="9" id="KW-0648">Protein biosynthesis</keyword>
<dbReference type="InterPro" id="IPR036555">
    <property type="entry name" value="NusA_N_sf"/>
</dbReference>
<dbReference type="SUPFAM" id="SSF50249">
    <property type="entry name" value="Nucleic acid-binding proteins"/>
    <property type="match status" value="1"/>
</dbReference>
<dbReference type="SMART" id="SM00316">
    <property type="entry name" value="S1"/>
    <property type="match status" value="1"/>
</dbReference>
<keyword evidence="6 7" id="KW-0804">Transcription</keyword>
<sequence>MKSIEILAVVESVSNEKGIDEGIIFGALETAIATASLRHFHEDAEITVSIDRVSGEYSTHRHWAVAEETIEEFHKETHITEADSQMSLGDTYSIDVDNVVFGRIEAQAARQVMMQKVREAERDNIVAMFTSQNNSLMNGTVKRVTRDNIIVDIGNGIEAILPRSQLLPGEIYKIKDRMRAILQIRKIDGRGSQLMLSRTCPEMVTELFRIEVPEINEDIIEIRGIARDAGSRSKITVKTNDGRIDPVGACVGMRGSRVQSVSGELGNERIDIIIYDDNPAQMVINALAPAKVESILIDEDSRSMELAVNEENLALAIGSRGQNIRLASRLVGWELNIISSNEAEAKERVVEAEFQAKLMDNLSINEAEAEALIRGGFLTFDDIAYAEDDKLLAALGLEAVRVEEIKTAAADAALLEAMGEITQEESNLESLTELGFSEEEVDILVSKSLKSMDDIAELAVDELQEVLEITEKKAAEIIMKARESWFK</sequence>
<dbReference type="HAMAP" id="MF_00945_B">
    <property type="entry name" value="NusA_B"/>
    <property type="match status" value="1"/>
</dbReference>
<organism evidence="9 10">
    <name type="scientific">SAR86 cluster bacterium BACL1 MAG-120920-bin57</name>
    <dbReference type="NCBI Taxonomy" id="1655571"/>
    <lineage>
        <taxon>Bacteria</taxon>
        <taxon>Pseudomonadati</taxon>
        <taxon>Pseudomonadota</taxon>
        <taxon>Gammaproteobacteria</taxon>
        <taxon>SAR86 cluster</taxon>
    </lineage>
</organism>
<evidence type="ECO:0000256" key="4">
    <source>
        <dbReference type="ARBA" id="ARBA00022884"/>
    </source>
</evidence>
<protein>
    <recommendedName>
        <fullName evidence="7">Transcription termination/antitermination protein NusA</fullName>
    </recommendedName>
</protein>
<dbReference type="GO" id="GO:0003700">
    <property type="term" value="F:DNA-binding transcription factor activity"/>
    <property type="evidence" value="ECO:0007669"/>
    <property type="project" value="InterPro"/>
</dbReference>
<reference evidence="10" key="1">
    <citation type="submission" date="2015-10" db="EMBL/GenBank/DDBJ databases">
        <title>Metagenome-Assembled Genomes uncover a global brackish microbiome.</title>
        <authorList>
            <person name="Hugerth L.W."/>
            <person name="Larsson J."/>
            <person name="Alneberg J."/>
            <person name="Lindh M.V."/>
            <person name="Legrand C."/>
            <person name="Pinhassi J."/>
            <person name="Andersson A."/>
        </authorList>
    </citation>
    <scope>NUCLEOTIDE SEQUENCE [LARGE SCALE GENOMIC DNA]</scope>
</reference>
<dbReference type="GO" id="GO:0000166">
    <property type="term" value="F:nucleotide binding"/>
    <property type="evidence" value="ECO:0007669"/>
    <property type="project" value="InterPro"/>
</dbReference>
<dbReference type="CDD" id="cd02134">
    <property type="entry name" value="KH-II_NusA_rpt1"/>
    <property type="match status" value="1"/>
</dbReference>
<dbReference type="Pfam" id="PF00575">
    <property type="entry name" value="S1"/>
    <property type="match status" value="1"/>
</dbReference>
<evidence type="ECO:0000313" key="10">
    <source>
        <dbReference type="Proteomes" id="UP000050874"/>
    </source>
</evidence>
<dbReference type="GO" id="GO:0006353">
    <property type="term" value="P:DNA-templated transcription termination"/>
    <property type="evidence" value="ECO:0007669"/>
    <property type="project" value="UniProtKB-UniRule"/>
</dbReference>
<comment type="subcellular location">
    <subcellularLocation>
        <location evidence="7">Cytoplasm</location>
    </subcellularLocation>
</comment>
<proteinExistence type="inferred from homology"/>
<dbReference type="PANTHER" id="PTHR22648:SF0">
    <property type="entry name" value="TRANSCRIPTION TERMINATION_ANTITERMINATION PROTEIN NUSA"/>
    <property type="match status" value="1"/>
</dbReference>
<dbReference type="PROSITE" id="PS50084">
    <property type="entry name" value="KH_TYPE_1"/>
    <property type="match status" value="1"/>
</dbReference>
<evidence type="ECO:0000256" key="2">
    <source>
        <dbReference type="ARBA" id="ARBA00022490"/>
    </source>
</evidence>
<dbReference type="InterPro" id="IPR058582">
    <property type="entry name" value="KH_NusA_2nd"/>
</dbReference>
<dbReference type="GO" id="GO:0031564">
    <property type="term" value="P:transcription antitermination"/>
    <property type="evidence" value="ECO:0007669"/>
    <property type="project" value="UniProtKB-UniRule"/>
</dbReference>
<name>A0A0R2PTC6_9GAMM</name>
<dbReference type="CDD" id="cd22529">
    <property type="entry name" value="KH-II_NusA_rpt2"/>
    <property type="match status" value="1"/>
</dbReference>
<keyword evidence="5 7" id="KW-0805">Transcription regulation</keyword>
<evidence type="ECO:0000256" key="7">
    <source>
        <dbReference type="HAMAP-Rule" id="MF_00945"/>
    </source>
</evidence>
<evidence type="ECO:0000313" key="9">
    <source>
        <dbReference type="EMBL" id="KRO41141.1"/>
    </source>
</evidence>
<comment type="function">
    <text evidence="7">Participates in both transcription termination and antitermination.</text>
</comment>
<evidence type="ECO:0000256" key="1">
    <source>
        <dbReference type="ARBA" id="ARBA00022472"/>
    </source>
</evidence>
<dbReference type="Pfam" id="PF13184">
    <property type="entry name" value="KH_NusA_1st"/>
    <property type="match status" value="1"/>
</dbReference>
<dbReference type="Proteomes" id="UP000050874">
    <property type="component" value="Unassembled WGS sequence"/>
</dbReference>
<keyword evidence="2 7" id="KW-0963">Cytoplasm</keyword>
<evidence type="ECO:0000256" key="6">
    <source>
        <dbReference type="ARBA" id="ARBA00023163"/>
    </source>
</evidence>
<dbReference type="InterPro" id="IPR013735">
    <property type="entry name" value="TF_NusA_N"/>
</dbReference>
<dbReference type="GO" id="GO:0003746">
    <property type="term" value="F:translation elongation factor activity"/>
    <property type="evidence" value="ECO:0007669"/>
    <property type="project" value="UniProtKB-KW"/>
</dbReference>
<feature type="domain" description="S1 motif" evidence="8">
    <location>
        <begin position="134"/>
        <end position="199"/>
    </location>
</feature>
<dbReference type="NCBIfam" id="TIGR01953">
    <property type="entry name" value="NusA"/>
    <property type="match status" value="1"/>
</dbReference>
<dbReference type="FunFam" id="3.30.300.20:FF:000005">
    <property type="entry name" value="Transcription termination/antitermination protein NusA"/>
    <property type="match status" value="1"/>
</dbReference>
<dbReference type="InterPro" id="IPR010995">
    <property type="entry name" value="DNA_repair_Rad51/TF_NusA_a-hlx"/>
</dbReference>
<evidence type="ECO:0000256" key="5">
    <source>
        <dbReference type="ARBA" id="ARBA00023015"/>
    </source>
</evidence>
<dbReference type="Gene3D" id="3.30.1480.10">
    <property type="entry name" value="NusA, N-terminal domain"/>
    <property type="match status" value="1"/>
</dbReference>
<keyword evidence="1 7" id="KW-0806">Transcription termination</keyword>
<dbReference type="InterPro" id="IPR010213">
    <property type="entry name" value="TF_NusA"/>
</dbReference>
<dbReference type="Pfam" id="PF14520">
    <property type="entry name" value="HHH_5"/>
    <property type="match status" value="1"/>
</dbReference>
<dbReference type="AlphaFoldDB" id="A0A0R2PTC6"/>
<dbReference type="CDD" id="cd04455">
    <property type="entry name" value="S1_NusA"/>
    <property type="match status" value="1"/>
</dbReference>
<dbReference type="Pfam" id="PF26594">
    <property type="entry name" value="KH_NusA_2nd"/>
    <property type="match status" value="1"/>
</dbReference>
<dbReference type="EMBL" id="LIAV01000023">
    <property type="protein sequence ID" value="KRO41141.1"/>
    <property type="molecule type" value="Genomic_DNA"/>
</dbReference>
<dbReference type="InterPro" id="IPR003029">
    <property type="entry name" value="S1_domain"/>
</dbReference>
<dbReference type="InterPro" id="IPR012340">
    <property type="entry name" value="NA-bd_OB-fold"/>
</dbReference>